<dbReference type="Pfam" id="PF12796">
    <property type="entry name" value="Ank_2"/>
    <property type="match status" value="8"/>
</dbReference>
<keyword evidence="1" id="KW-0040">ANK repeat</keyword>
<dbReference type="OrthoDB" id="194358at2759"/>
<gene>
    <name evidence="3" type="ORF">GMRT_12237</name>
</gene>
<sequence>MFATKQEWFEGVVTGQYATVKAAISVFEGQRDSEGLTALMRAAAIGDDEMCRILAVSESGCATPQGYTALMLAALGDNEECVRILAPLEQAIILRDCRTPLMLAAEAGSAKACSVLLKWYGPESDANGLTALDYAVLAGHVDVVRSLLLFGRYSIPHLRRSLEMAHTCVNPQVSLLIREHLASLEGNVAARAACQTALLSFGQTRCAPRDQNGRPMTSKERIATLEHDNSQLRAKMEGTLERVADLCRQNEAQSQSLAALTRTVDVLSRDRPASRTFANNSSQVTDVIVAKPDTAISTVDRFATIDEKDVSIPVTLGSRDTSLKSGGDDSVAVSEPIDSIEPTEPAESSTSTGPNTLSLLPSEGKTSLMIAIQNFQLMTAQELIRNEVGKTDSRGYTALMYAAAYGIAEMVILLAPLETGRADHEGKTALMHAAVLNNETIVDILALHEACLRMPSGDTALHLATRAGAARAVRALAKVEARLLDRSGRTALMIATDLGNVELCRTLAQFEGGLFDMNGNTALHMAVYKGDPALVSAIAPYEARFKNRADKTPLMIAIEAGLEGIVRIIASYDTETLGEGGNNALMLAAQRGSVTATGTISQYSTSPRARNQEGSTALEVAIRSRQYDKTLLLAEKDPCAMATRNTIELGNRHKLIRDLLSAIDDDNIVSVWQLLLYVEPDDEQLRMDLLRQAILKGRMTTSMLISDSMWPEDALAKYRRAISDGITESGRIHFGTETLANRNVRVMMNNANNLNDPASFHDIQRNNDGRTPLHIAALNDDVIGVWKHLRDCAGLLDNFGETALMLAARANSIPCTRLLMGQEAGGVNHQGETALSIALRKRNIPLANILLPLEGVSTSRFKRTNNCLTELMTAARDNDIVTCYCLLQLQGGLLDPEGRTALYYAAEAGHTDIVEMLLAHESRRQARNGWSALMVAAYNGHTGCVELLAPREAGMTTDRGVTALMLAASQGHVEASKPLFTSEAGIQTTTGYTALIAAIERDCSELVTLLLPIEGKLREANEKPLIEYATSDKVRELIRARDEA</sequence>
<dbReference type="InterPro" id="IPR036770">
    <property type="entry name" value="Ankyrin_rpt-contain_sf"/>
</dbReference>
<evidence type="ECO:0000313" key="3">
    <source>
        <dbReference type="EMBL" id="TNJ30609.1"/>
    </source>
</evidence>
<organism evidence="3 4">
    <name type="scientific">Giardia muris</name>
    <dbReference type="NCBI Taxonomy" id="5742"/>
    <lineage>
        <taxon>Eukaryota</taxon>
        <taxon>Metamonada</taxon>
        <taxon>Diplomonadida</taxon>
        <taxon>Hexamitidae</taxon>
        <taxon>Giardiinae</taxon>
        <taxon>Giardia</taxon>
    </lineage>
</organism>
<comment type="caution">
    <text evidence="3">The sequence shown here is derived from an EMBL/GenBank/DDBJ whole genome shotgun (WGS) entry which is preliminary data.</text>
</comment>
<evidence type="ECO:0000256" key="1">
    <source>
        <dbReference type="PROSITE-ProRule" id="PRU00023"/>
    </source>
</evidence>
<protein>
    <submittedName>
        <fullName evidence="3">Ankyrin repeat protein 1</fullName>
    </submittedName>
</protein>
<keyword evidence="4" id="KW-1185">Reference proteome</keyword>
<dbReference type="PANTHER" id="PTHR24120">
    <property type="entry name" value="GH07239P"/>
    <property type="match status" value="1"/>
</dbReference>
<dbReference type="AlphaFoldDB" id="A0A4Z1TDI6"/>
<feature type="region of interest" description="Disordered" evidence="2">
    <location>
        <begin position="317"/>
        <end position="359"/>
    </location>
</feature>
<dbReference type="PROSITE" id="PS50088">
    <property type="entry name" value="ANK_REPEAT"/>
    <property type="match status" value="2"/>
</dbReference>
<reference evidence="3 4" key="1">
    <citation type="submission" date="2019-05" db="EMBL/GenBank/DDBJ databases">
        <title>The compact genome of Giardia muris reveals important steps in the evolution of intestinal protozoan parasites.</title>
        <authorList>
            <person name="Xu F."/>
            <person name="Jimenez-Gonzalez A."/>
            <person name="Einarsson E."/>
            <person name="Astvaldsson A."/>
            <person name="Peirasmaki D."/>
            <person name="Eckmann L."/>
            <person name="Andersson J.O."/>
            <person name="Svard S.G."/>
            <person name="Jerlstrom-Hultqvist J."/>
        </authorList>
    </citation>
    <scope>NUCLEOTIDE SEQUENCE [LARGE SCALE GENOMIC DNA]</scope>
    <source>
        <strain evidence="3 4">Roberts-Thomson</strain>
    </source>
</reference>
<dbReference type="EMBL" id="VDLU01000001">
    <property type="protein sequence ID" value="TNJ30609.1"/>
    <property type="molecule type" value="Genomic_DNA"/>
</dbReference>
<name>A0A4Z1TDI6_GIAMU</name>
<accession>A0A4Z1TDI6</accession>
<feature type="repeat" description="ANK" evidence="1">
    <location>
        <begin position="127"/>
        <end position="151"/>
    </location>
</feature>
<proteinExistence type="predicted"/>
<dbReference type="InterPro" id="IPR002110">
    <property type="entry name" value="Ankyrin_rpt"/>
</dbReference>
<dbReference type="PANTHER" id="PTHR24120:SF4">
    <property type="entry name" value="GH07239P"/>
    <property type="match status" value="1"/>
</dbReference>
<dbReference type="PROSITE" id="PS50297">
    <property type="entry name" value="ANK_REP_REGION"/>
    <property type="match status" value="2"/>
</dbReference>
<dbReference type="VEuPathDB" id="GiardiaDB:GMRT_12237"/>
<evidence type="ECO:0000256" key="2">
    <source>
        <dbReference type="SAM" id="MobiDB-lite"/>
    </source>
</evidence>
<dbReference type="SMART" id="SM00248">
    <property type="entry name" value="ANK"/>
    <property type="match status" value="21"/>
</dbReference>
<feature type="compositionally biased region" description="Polar residues" evidence="2">
    <location>
        <begin position="346"/>
        <end position="359"/>
    </location>
</feature>
<dbReference type="SUPFAM" id="SSF48403">
    <property type="entry name" value="Ankyrin repeat"/>
    <property type="match status" value="3"/>
</dbReference>
<feature type="repeat" description="ANK" evidence="1">
    <location>
        <begin position="897"/>
        <end position="929"/>
    </location>
</feature>
<dbReference type="Proteomes" id="UP000315496">
    <property type="component" value="Chromosome 1"/>
</dbReference>
<dbReference type="Gene3D" id="1.25.40.20">
    <property type="entry name" value="Ankyrin repeat-containing domain"/>
    <property type="match status" value="5"/>
</dbReference>
<evidence type="ECO:0000313" key="4">
    <source>
        <dbReference type="Proteomes" id="UP000315496"/>
    </source>
</evidence>